<dbReference type="RefSeq" id="XP_018139077.1">
    <property type="nucleotide sequence ID" value="XM_018281940.1"/>
</dbReference>
<dbReference type="GeneID" id="28845934"/>
<keyword evidence="4" id="KW-1133">Transmembrane helix</keyword>
<dbReference type="PROSITE" id="PS50088">
    <property type="entry name" value="ANK_REPEAT"/>
    <property type="match status" value="1"/>
</dbReference>
<keyword evidence="6" id="KW-1185">Reference proteome</keyword>
<dbReference type="AlphaFoldDB" id="A0A179F764"/>
<dbReference type="EMBL" id="LSBJ02000001">
    <property type="protein sequence ID" value="OAQ61268.1"/>
    <property type="molecule type" value="Genomic_DNA"/>
</dbReference>
<evidence type="ECO:0000256" key="4">
    <source>
        <dbReference type="SAM" id="Phobius"/>
    </source>
</evidence>
<evidence type="ECO:0000313" key="6">
    <source>
        <dbReference type="Proteomes" id="UP000078397"/>
    </source>
</evidence>
<dbReference type="Proteomes" id="UP000078397">
    <property type="component" value="Unassembled WGS sequence"/>
</dbReference>
<dbReference type="GO" id="GO:0000151">
    <property type="term" value="C:ubiquitin ligase complex"/>
    <property type="evidence" value="ECO:0007669"/>
    <property type="project" value="TreeGrafter"/>
</dbReference>
<accession>A0A179F764</accession>
<keyword evidence="4" id="KW-0472">Membrane</keyword>
<name>A0A179F764_METCM</name>
<reference evidence="5 6" key="1">
    <citation type="journal article" date="2016" name="PLoS Pathog.">
        <title>Biosynthesis of antibiotic leucinostatins in bio-control fungus Purpureocillium lilacinum and their inhibition on phytophthora revealed by genome mining.</title>
        <authorList>
            <person name="Wang G."/>
            <person name="Liu Z."/>
            <person name="Lin R."/>
            <person name="Li E."/>
            <person name="Mao Z."/>
            <person name="Ling J."/>
            <person name="Yang Y."/>
            <person name="Yin W.B."/>
            <person name="Xie B."/>
        </authorList>
    </citation>
    <scope>NUCLEOTIDE SEQUENCE [LARGE SCALE GENOMIC DNA]</scope>
    <source>
        <strain evidence="5">170</strain>
    </source>
</reference>
<dbReference type="GO" id="GO:0006511">
    <property type="term" value="P:ubiquitin-dependent protein catabolic process"/>
    <property type="evidence" value="ECO:0007669"/>
    <property type="project" value="TreeGrafter"/>
</dbReference>
<evidence type="ECO:0000256" key="1">
    <source>
        <dbReference type="ARBA" id="ARBA00022737"/>
    </source>
</evidence>
<dbReference type="Gene3D" id="1.25.40.20">
    <property type="entry name" value="Ankyrin repeat-containing domain"/>
    <property type="match status" value="1"/>
</dbReference>
<dbReference type="PANTHER" id="PTHR24173:SF85">
    <property type="entry name" value="PROTEIN FEM-1 HOMOLOG CG6966"/>
    <property type="match status" value="1"/>
</dbReference>
<comment type="caution">
    <text evidence="5">The sequence shown here is derived from an EMBL/GenBank/DDBJ whole genome shotgun (WGS) entry which is preliminary data.</text>
</comment>
<organism evidence="5 6">
    <name type="scientific">Pochonia chlamydosporia 170</name>
    <dbReference type="NCBI Taxonomy" id="1380566"/>
    <lineage>
        <taxon>Eukaryota</taxon>
        <taxon>Fungi</taxon>
        <taxon>Dikarya</taxon>
        <taxon>Ascomycota</taxon>
        <taxon>Pezizomycotina</taxon>
        <taxon>Sordariomycetes</taxon>
        <taxon>Hypocreomycetidae</taxon>
        <taxon>Hypocreales</taxon>
        <taxon>Clavicipitaceae</taxon>
        <taxon>Pochonia</taxon>
    </lineage>
</organism>
<dbReference type="OrthoDB" id="4772757at2759"/>
<keyword evidence="2 3" id="KW-0040">ANK repeat</keyword>
<feature type="repeat" description="ANK" evidence="3">
    <location>
        <begin position="109"/>
        <end position="141"/>
    </location>
</feature>
<dbReference type="STRING" id="1380566.A0A179F764"/>
<proteinExistence type="predicted"/>
<gene>
    <name evidence="5" type="ORF">VFPPC_02262</name>
</gene>
<dbReference type="InterPro" id="IPR002110">
    <property type="entry name" value="Ankyrin_rpt"/>
</dbReference>
<evidence type="ECO:0000256" key="2">
    <source>
        <dbReference type="ARBA" id="ARBA00023043"/>
    </source>
</evidence>
<evidence type="ECO:0000313" key="5">
    <source>
        <dbReference type="EMBL" id="OAQ61268.1"/>
    </source>
</evidence>
<dbReference type="PANTHER" id="PTHR24173">
    <property type="entry name" value="ANKYRIN REPEAT CONTAINING"/>
    <property type="match status" value="1"/>
</dbReference>
<dbReference type="InterPro" id="IPR036770">
    <property type="entry name" value="Ankyrin_rpt-contain_sf"/>
</dbReference>
<evidence type="ECO:0000256" key="3">
    <source>
        <dbReference type="PROSITE-ProRule" id="PRU00023"/>
    </source>
</evidence>
<dbReference type="SMART" id="SM00248">
    <property type="entry name" value="ANK"/>
    <property type="match status" value="3"/>
</dbReference>
<keyword evidence="1" id="KW-0677">Repeat</keyword>
<sequence>MSFQVGQQTEQGDPTLPTYTATDEEALLSRIRQTPGVDLPILHIPTQEQPSRYANPEWTDEEYHRYADRHRLQVDVVVAFFEAIERGLDDIAERFISTGLVSPDTTGRNGETPLLAAVRVRKSGMVRKLVELGAIVDGYGKTIEPGILRWNEHLFPDRTALQLAAQTGNLAIVKILIEDYGADDSLIAPDGALALRLAAANGHREIVEYLPVRRGGAWKRWRYTHRVEMDRVRRAFRGIGEFITFFAWHMPKFFLWTVPKETTQAVTKKLASAWKRRRELGGWIKRQAIELPSRVHHAGKRVAKGVRKLPNILKRIIIRIWGYIKALPKGVKICAQWIVEVLIKIGLWIAHVATRCASFVHTIFSAIISWFRQITLKDVWNGFCSVLKSLFVDFPRFLWKLTKSFSEFAYKSLEVVFGTLGLCIWYGVAGIIFLLGYIPRKLWQSIQAIGRIMSKAIDEVIVYYNPKKV</sequence>
<dbReference type="KEGG" id="pchm:VFPPC_02262"/>
<dbReference type="SUPFAM" id="SSF48403">
    <property type="entry name" value="Ankyrin repeat"/>
    <property type="match status" value="1"/>
</dbReference>
<feature type="transmembrane region" description="Helical" evidence="4">
    <location>
        <begin position="415"/>
        <end position="438"/>
    </location>
</feature>
<dbReference type="Pfam" id="PF12796">
    <property type="entry name" value="Ank_2"/>
    <property type="match status" value="1"/>
</dbReference>
<keyword evidence="4" id="KW-0812">Transmembrane</keyword>
<protein>
    <submittedName>
        <fullName evidence="5">Ankyrin repeat protein</fullName>
    </submittedName>
</protein>